<dbReference type="PATRIC" id="fig|935700.4.peg.2959"/>
<gene>
    <name evidence="3" type="ORF">jaqu_28590</name>
</gene>
<feature type="domain" description="SCP" evidence="2">
    <location>
        <begin position="49"/>
        <end position="154"/>
    </location>
</feature>
<evidence type="ECO:0000313" key="3">
    <source>
        <dbReference type="EMBL" id="KIT15425.1"/>
    </source>
</evidence>
<feature type="compositionally biased region" description="Polar residues" evidence="1">
    <location>
        <begin position="26"/>
        <end position="35"/>
    </location>
</feature>
<dbReference type="Gene3D" id="3.40.33.10">
    <property type="entry name" value="CAP"/>
    <property type="match status" value="1"/>
</dbReference>
<dbReference type="SUPFAM" id="SSF55797">
    <property type="entry name" value="PR-1-like"/>
    <property type="match status" value="1"/>
</dbReference>
<evidence type="ECO:0000256" key="1">
    <source>
        <dbReference type="SAM" id="MobiDB-lite"/>
    </source>
</evidence>
<reference evidence="3 4" key="1">
    <citation type="submission" date="2015-02" db="EMBL/GenBank/DDBJ databases">
        <title>Genome Sequence of Jannaschia aquimarina DSM28248, a member of the Roseobacter clade.</title>
        <authorList>
            <person name="Voget S."/>
            <person name="Daniel R."/>
        </authorList>
    </citation>
    <scope>NUCLEOTIDE SEQUENCE [LARGE SCALE GENOMIC DNA]</scope>
    <source>
        <strain evidence="3 4">GSW-M26</strain>
    </source>
</reference>
<dbReference type="OrthoDB" id="419320at2"/>
<feature type="region of interest" description="Disordered" evidence="1">
    <location>
        <begin position="66"/>
        <end position="85"/>
    </location>
</feature>
<dbReference type="RefSeq" id="WP_052500981.1">
    <property type="nucleotide sequence ID" value="NZ_FZPF01000008.1"/>
</dbReference>
<dbReference type="PANTHER" id="PTHR31157">
    <property type="entry name" value="SCP DOMAIN-CONTAINING PROTEIN"/>
    <property type="match status" value="1"/>
</dbReference>
<dbReference type="Proteomes" id="UP000032232">
    <property type="component" value="Unassembled WGS sequence"/>
</dbReference>
<evidence type="ECO:0000259" key="2">
    <source>
        <dbReference type="Pfam" id="PF00188"/>
    </source>
</evidence>
<proteinExistence type="predicted"/>
<dbReference type="InterPro" id="IPR014044">
    <property type="entry name" value="CAP_dom"/>
</dbReference>
<comment type="caution">
    <text evidence="3">The sequence shown here is derived from an EMBL/GenBank/DDBJ whole genome shotgun (WGS) entry which is preliminary data.</text>
</comment>
<name>A0A0D1EHW5_9RHOB</name>
<sequence>MIRPLALLLTVALAGCQAPPPDTAGGVQTPSTRGVSTRDVVQLTNSQRRSLGALRSDARLSRAAKRHSEHMARQGRIGHRGPGGSTLMQRVKRAGYEPCLAAENVAAGQQSARDVVQAWMTSPGHRRNIMIRQAEDVGIGVASDASGRLYWTMVLARPCGA</sequence>
<dbReference type="InterPro" id="IPR035940">
    <property type="entry name" value="CAP_sf"/>
</dbReference>
<dbReference type="PROSITE" id="PS51257">
    <property type="entry name" value="PROKAR_LIPOPROTEIN"/>
    <property type="match status" value="1"/>
</dbReference>
<dbReference type="STRING" id="935700.jaqu_28590"/>
<evidence type="ECO:0000313" key="4">
    <source>
        <dbReference type="Proteomes" id="UP000032232"/>
    </source>
</evidence>
<protein>
    <submittedName>
        <fullName evidence="3">Cysteine-rich secretory protein family protein</fullName>
    </submittedName>
</protein>
<dbReference type="EMBL" id="JYFE01000050">
    <property type="protein sequence ID" value="KIT15425.1"/>
    <property type="molecule type" value="Genomic_DNA"/>
</dbReference>
<dbReference type="AlphaFoldDB" id="A0A0D1EHW5"/>
<dbReference type="PANTHER" id="PTHR31157:SF1">
    <property type="entry name" value="SCP DOMAIN-CONTAINING PROTEIN"/>
    <property type="match status" value="1"/>
</dbReference>
<feature type="region of interest" description="Disordered" evidence="1">
    <location>
        <begin position="18"/>
        <end position="37"/>
    </location>
</feature>
<dbReference type="CDD" id="cd05379">
    <property type="entry name" value="CAP_bacterial"/>
    <property type="match status" value="1"/>
</dbReference>
<dbReference type="Pfam" id="PF00188">
    <property type="entry name" value="CAP"/>
    <property type="match status" value="1"/>
</dbReference>
<accession>A0A0D1EHW5</accession>
<keyword evidence="4" id="KW-1185">Reference proteome</keyword>
<organism evidence="3 4">
    <name type="scientific">Jannaschia aquimarina</name>
    <dbReference type="NCBI Taxonomy" id="935700"/>
    <lineage>
        <taxon>Bacteria</taxon>
        <taxon>Pseudomonadati</taxon>
        <taxon>Pseudomonadota</taxon>
        <taxon>Alphaproteobacteria</taxon>
        <taxon>Rhodobacterales</taxon>
        <taxon>Roseobacteraceae</taxon>
        <taxon>Jannaschia</taxon>
    </lineage>
</organism>